<reference evidence="2 3" key="1">
    <citation type="submission" date="2019-07" db="EMBL/GenBank/DDBJ databases">
        <title>Bifidobacterium asteroides genomes.</title>
        <authorList>
            <person name="Zheng H."/>
        </authorList>
    </citation>
    <scope>NUCLEOTIDE SEQUENCE [LARGE SCALE GENOMIC DNA]</scope>
    <source>
        <strain evidence="2 3">W8111</strain>
    </source>
</reference>
<organism evidence="2 3">
    <name type="scientific">Bifidobacterium asteroides</name>
    <dbReference type="NCBI Taxonomy" id="1684"/>
    <lineage>
        <taxon>Bacteria</taxon>
        <taxon>Bacillati</taxon>
        <taxon>Actinomycetota</taxon>
        <taxon>Actinomycetes</taxon>
        <taxon>Bifidobacteriales</taxon>
        <taxon>Bifidobacteriaceae</taxon>
        <taxon>Bifidobacterium</taxon>
    </lineage>
</organism>
<sequence length="677" mass="77069">MTDKILAKRVGGSCIYDLGSAPKDKYCLVDSAPCKATIADPKQMALFIYCDRSYICIGSQSESADNSGNQRLQELVAENNLNQTHRLLLVTGKAITKDSISFIESALVEELADADWSQSNSDKKLDIIDNLPTSQNFASRFEHLIRTFVSNFHMCGRKAEKVNANDTYNFPDETAEILSSIWNVLHEVGCSNKTIPDGIRDLLISKYSPRLRLDSIQQKILNNVVENSDNNHIILGGAGTGKTLLLFKIAAELDKRAQTVTDRDDPANGQIALIFQSNFENEGADVEERYHMANVGIYNIGSFTADIVKALADPTKDIRYSTILVDEGHGLPSFKEGKYGKTNNGFRTQWTKGYKTIDQNGDTIDFSLSKYFNSELPGKLKYSGEPITDYIDLFHYLKLTGRVRNVVICYDPDQWVYSGSIGRESDFRFTDTECRYHDIQFMPHRLEHQYRISPQGQNFDSGTDFVKGIRYFLQLDTDSNFNREVFRTKDDDTDAYFGIVNSIQELFDYIDEKKKQHPGSHNRVVAGYTHNWRKKELGKKVWFDTDESGRTVNGWAWNDTYKDFVYDESSEEKHRHQVGSIFAVQGQDLDFAGVIVARDIGYDGQHVHGIPENYKHIAGSIPKYEKKQYGVEHYNQAVDQQIRGIYYVLLTRGIHGVRVFFQDKALEQHFKDVMGIH</sequence>
<evidence type="ECO:0000313" key="3">
    <source>
        <dbReference type="Proteomes" id="UP000317536"/>
    </source>
</evidence>
<dbReference type="AlphaFoldDB" id="A0A556R7K8"/>
<feature type="domain" description="Schlafen group 3-like DNA/RNA helicase" evidence="1">
    <location>
        <begin position="233"/>
        <end position="663"/>
    </location>
</feature>
<accession>A0A556R7K8</accession>
<gene>
    <name evidence="2" type="ORF">FPK29_08815</name>
</gene>
<dbReference type="Gene3D" id="3.40.50.300">
    <property type="entry name" value="P-loop containing nucleotide triphosphate hydrolases"/>
    <property type="match status" value="1"/>
</dbReference>
<dbReference type="InterPro" id="IPR018647">
    <property type="entry name" value="SLFN_3-like_DNA/RNA_helicase"/>
</dbReference>
<dbReference type="EMBL" id="VMHJ01000005">
    <property type="protein sequence ID" value="TSJ84878.1"/>
    <property type="molecule type" value="Genomic_DNA"/>
</dbReference>
<dbReference type="SUPFAM" id="SSF52540">
    <property type="entry name" value="P-loop containing nucleoside triphosphate hydrolases"/>
    <property type="match status" value="1"/>
</dbReference>
<comment type="caution">
    <text evidence="2">The sequence shown here is derived from an EMBL/GenBank/DDBJ whole genome shotgun (WGS) entry which is preliminary data.</text>
</comment>
<evidence type="ECO:0000259" key="1">
    <source>
        <dbReference type="Pfam" id="PF09848"/>
    </source>
</evidence>
<dbReference type="Pfam" id="PF09848">
    <property type="entry name" value="SLFN-g3_helicase"/>
    <property type="match status" value="1"/>
</dbReference>
<dbReference type="Proteomes" id="UP000317536">
    <property type="component" value="Unassembled WGS sequence"/>
</dbReference>
<dbReference type="InterPro" id="IPR027417">
    <property type="entry name" value="P-loop_NTPase"/>
</dbReference>
<name>A0A556R7K8_9BIFI</name>
<proteinExistence type="predicted"/>
<protein>
    <submittedName>
        <fullName evidence="2">DUF2075 domain-containing protein</fullName>
    </submittedName>
</protein>
<evidence type="ECO:0000313" key="2">
    <source>
        <dbReference type="EMBL" id="TSJ84878.1"/>
    </source>
</evidence>